<dbReference type="PANTHER" id="PTHR30203">
    <property type="entry name" value="OUTER MEMBRANE CATION EFFLUX PROTEIN"/>
    <property type="match status" value="1"/>
</dbReference>
<evidence type="ECO:0000256" key="2">
    <source>
        <dbReference type="SAM" id="Coils"/>
    </source>
</evidence>
<keyword evidence="3" id="KW-0732">Signal</keyword>
<comment type="similarity">
    <text evidence="1">Belongs to the outer membrane factor (OMF) (TC 1.B.17) family.</text>
</comment>
<reference evidence="4 5" key="1">
    <citation type="submission" date="2017-02" db="EMBL/GenBank/DDBJ databases">
        <authorList>
            <person name="Peterson S.W."/>
        </authorList>
    </citation>
    <scope>NUCLEOTIDE SEQUENCE [LARGE SCALE GENOMIC DNA]</scope>
    <source>
        <strain evidence="4 5">ATCC 43324</strain>
    </source>
</reference>
<dbReference type="PANTHER" id="PTHR30203:SF30">
    <property type="entry name" value="OUTER MEMBRANE PROTEIN-RELATED"/>
    <property type="match status" value="1"/>
</dbReference>
<sequence length="472" mass="52012">MNHHQSPRVATALAALLVLAFTACKTPQATQPKDTLAKLPPTPTDTLTLLPAWRDFFQDATLRNLIDTALHNNRDLKIMLQELVIAKSAIAAKRGTLLPTVTANIGAGVSKVGRYTAEGAGNVGTELTPGHNIPTVIPDLAPSLQVDWTIDLWQKLNSGKRAAVERFLASQAGQRALRGQLVADVAENYYTLLALDSKLAVVAQYITLQQKAVKLARIQKEADAETQLGVEKFEAELAKAQADEWQLRQAVVETEAHLNLLLGRFPTPIVRHAGDFLQLALPATVRIMPTQLLLQRADVQQAEHQLRAAKWDVEVACKAFLPSLNLSAALGLDAFNPKYLVRTPESVAFSVLGSFTAPLINRRAIQADFEQANALQIEALYNYDKALLTACGETHTLQAKLRNLAHYAQLKQQQDSALQRAVSAAQQLYFNNRVSYLDVLDSERDQLDCQMERIDTQLQQLSAAVEVYRGFF</sequence>
<proteinExistence type="inferred from homology"/>
<evidence type="ECO:0000313" key="4">
    <source>
        <dbReference type="EMBL" id="SJZ62000.1"/>
    </source>
</evidence>
<evidence type="ECO:0000256" key="3">
    <source>
        <dbReference type="SAM" id="SignalP"/>
    </source>
</evidence>
<keyword evidence="2" id="KW-0175">Coiled coil</keyword>
<dbReference type="Proteomes" id="UP000190065">
    <property type="component" value="Unassembled WGS sequence"/>
</dbReference>
<dbReference type="EMBL" id="FUXK01000005">
    <property type="protein sequence ID" value="SJZ62000.1"/>
    <property type="molecule type" value="Genomic_DNA"/>
</dbReference>
<evidence type="ECO:0000313" key="5">
    <source>
        <dbReference type="Proteomes" id="UP000190065"/>
    </source>
</evidence>
<dbReference type="Pfam" id="PF02321">
    <property type="entry name" value="OEP"/>
    <property type="match status" value="2"/>
</dbReference>
<dbReference type="AlphaFoldDB" id="A0A1T4M4R5"/>
<name>A0A1T4M4R5_9BACT</name>
<dbReference type="GO" id="GO:0015562">
    <property type="term" value="F:efflux transmembrane transporter activity"/>
    <property type="evidence" value="ECO:0007669"/>
    <property type="project" value="InterPro"/>
</dbReference>
<dbReference type="SUPFAM" id="SSF56954">
    <property type="entry name" value="Outer membrane efflux proteins (OEP)"/>
    <property type="match status" value="1"/>
</dbReference>
<organism evidence="4 5">
    <name type="scientific">Segatella oulorum</name>
    <dbReference type="NCBI Taxonomy" id="28136"/>
    <lineage>
        <taxon>Bacteria</taxon>
        <taxon>Pseudomonadati</taxon>
        <taxon>Bacteroidota</taxon>
        <taxon>Bacteroidia</taxon>
        <taxon>Bacteroidales</taxon>
        <taxon>Prevotellaceae</taxon>
        <taxon>Segatella</taxon>
    </lineage>
</organism>
<protein>
    <submittedName>
        <fullName evidence="4">Efflux transporter, outer membrane factor (OMF) lipoprotein, NodT family</fullName>
    </submittedName>
</protein>
<feature type="chain" id="PRO_5010541865" evidence="3">
    <location>
        <begin position="26"/>
        <end position="472"/>
    </location>
</feature>
<keyword evidence="4" id="KW-0449">Lipoprotein</keyword>
<feature type="coiled-coil region" evidence="2">
    <location>
        <begin position="437"/>
        <end position="464"/>
    </location>
</feature>
<dbReference type="eggNOG" id="COG1538">
    <property type="taxonomic scope" value="Bacteria"/>
</dbReference>
<gene>
    <name evidence="4" type="ORF">SAMN02745202_00631</name>
</gene>
<accession>A0A1T4M4R5</accession>
<feature type="signal peptide" evidence="3">
    <location>
        <begin position="1"/>
        <end position="25"/>
    </location>
</feature>
<dbReference type="InterPro" id="IPR010131">
    <property type="entry name" value="MdtP/NodT-like"/>
</dbReference>
<evidence type="ECO:0000256" key="1">
    <source>
        <dbReference type="ARBA" id="ARBA00007613"/>
    </source>
</evidence>
<dbReference type="RefSeq" id="WP_025071304.1">
    <property type="nucleotide sequence ID" value="NZ_FUXK01000005.1"/>
</dbReference>
<dbReference type="STRING" id="28136.SAMN02745202_00631"/>
<dbReference type="Gene3D" id="1.20.1600.10">
    <property type="entry name" value="Outer membrane efflux proteins (OEP)"/>
    <property type="match status" value="1"/>
</dbReference>
<dbReference type="InterPro" id="IPR003423">
    <property type="entry name" value="OMP_efflux"/>
</dbReference>
<dbReference type="Gene3D" id="2.20.200.10">
    <property type="entry name" value="Outer membrane efflux proteins (OEP)"/>
    <property type="match status" value="1"/>
</dbReference>